<dbReference type="EMBL" id="JAAMPJ010000001">
    <property type="protein sequence ID" value="NGY57654.1"/>
    <property type="molecule type" value="Genomic_DNA"/>
</dbReference>
<proteinExistence type="predicted"/>
<protein>
    <submittedName>
        <fullName evidence="1">Uncharacterized protein</fullName>
    </submittedName>
</protein>
<dbReference type="AlphaFoldDB" id="A0A7C9VJU3"/>
<keyword evidence="2" id="KW-1185">Reference proteome</keyword>
<sequence>MKLEGERWRTLVSTVRLGRDEYRVVRPARPLAHAPLYLSGHGAQMIVDKASARELAMAWAFAIRSARTLVYLPLRHTQYACCGYGDGTEALQDLVLMHDTLAFPASRWKDVRARLGQGRPHTVDILGLPEVECAEYEAEALRHHGAADTVFISGSRKALALEGNALRTLVEECPRHMHENPGTHCCAEISAGEVGDWLHVIYCAEHRVHV</sequence>
<organism evidence="1 2">
    <name type="scientific">Lentzea alba</name>
    <dbReference type="NCBI Taxonomy" id="2714351"/>
    <lineage>
        <taxon>Bacteria</taxon>
        <taxon>Bacillati</taxon>
        <taxon>Actinomycetota</taxon>
        <taxon>Actinomycetes</taxon>
        <taxon>Pseudonocardiales</taxon>
        <taxon>Pseudonocardiaceae</taxon>
        <taxon>Lentzea</taxon>
    </lineage>
</organism>
<name>A0A7C9VJU3_9PSEU</name>
<accession>A0A7C9VJU3</accession>
<gene>
    <name evidence="1" type="ORF">G7043_01770</name>
</gene>
<evidence type="ECO:0000313" key="1">
    <source>
        <dbReference type="EMBL" id="NGY57654.1"/>
    </source>
</evidence>
<evidence type="ECO:0000313" key="2">
    <source>
        <dbReference type="Proteomes" id="UP000481360"/>
    </source>
</evidence>
<comment type="caution">
    <text evidence="1">The sequence shown here is derived from an EMBL/GenBank/DDBJ whole genome shotgun (WGS) entry which is preliminary data.</text>
</comment>
<dbReference type="RefSeq" id="WP_166043166.1">
    <property type="nucleotide sequence ID" value="NZ_JAAMPJ010000001.1"/>
</dbReference>
<reference evidence="1 2" key="1">
    <citation type="submission" date="2020-03" db="EMBL/GenBank/DDBJ databases">
        <title>Isolation and identification of active actinomycetes.</title>
        <authorList>
            <person name="Sun X."/>
        </authorList>
    </citation>
    <scope>NUCLEOTIDE SEQUENCE [LARGE SCALE GENOMIC DNA]</scope>
    <source>
        <strain evidence="1 2">NEAU-D13</strain>
    </source>
</reference>
<dbReference type="Proteomes" id="UP000481360">
    <property type="component" value="Unassembled WGS sequence"/>
</dbReference>